<dbReference type="AlphaFoldDB" id="A0A9Q0XP83"/>
<keyword evidence="6" id="KW-0687">Ribonucleoprotein</keyword>
<keyword evidence="8" id="KW-1185">Reference proteome</keyword>
<dbReference type="OrthoDB" id="5950413at2759"/>
<keyword evidence="4" id="KW-0689">Ribosomal protein</keyword>
<dbReference type="GO" id="GO:0006412">
    <property type="term" value="P:translation"/>
    <property type="evidence" value="ECO:0007669"/>
    <property type="project" value="TreeGrafter"/>
</dbReference>
<dbReference type="PANTHER" id="PTHR21244">
    <property type="entry name" value="MITOCHONDRIAL 28S RIBOSOMAL PROTEIN S24"/>
    <property type="match status" value="1"/>
</dbReference>
<gene>
    <name evidence="7" type="ORF">JRQ81_018452</name>
</gene>
<dbReference type="Pfam" id="PF14955">
    <property type="entry name" value="MRP-S24"/>
    <property type="match status" value="1"/>
</dbReference>
<dbReference type="PANTHER" id="PTHR21244:SF1">
    <property type="entry name" value="SMALL RIBOSOMAL SUBUNIT PROTEIN US3M"/>
    <property type="match status" value="1"/>
</dbReference>
<evidence type="ECO:0000256" key="1">
    <source>
        <dbReference type="ARBA" id="ARBA00004173"/>
    </source>
</evidence>
<name>A0A9Q0XP83_9SAUR</name>
<accession>A0A9Q0XP83</accession>
<comment type="similarity">
    <text evidence="2">Belongs to the universal ribosomal protein uS3 family.</text>
</comment>
<keyword evidence="3" id="KW-0809">Transit peptide</keyword>
<comment type="caution">
    <text evidence="7">The sequence shown here is derived from an EMBL/GenBank/DDBJ whole genome shotgun (WGS) entry which is preliminary data.</text>
</comment>
<protein>
    <submittedName>
        <fullName evidence="7">Uncharacterized protein</fullName>
    </submittedName>
</protein>
<comment type="subcellular location">
    <subcellularLocation>
        <location evidence="1">Mitochondrion</location>
    </subcellularLocation>
</comment>
<dbReference type="GO" id="GO:0005840">
    <property type="term" value="C:ribosome"/>
    <property type="evidence" value="ECO:0007669"/>
    <property type="project" value="UniProtKB-KW"/>
</dbReference>
<sequence>MLAEDGCAVSAVSLSPSARWSPGFAVAQKKQALADSSVISSIPSWLLRAGQGFYTIAGCPKAKAAPIHGGKGKRPVIYKGAPLPHCIAHSKGWLSQQTSHLCEEEGTAERAVEDIFIQKFIYGSFQGFLANKIFGNSGPTR</sequence>
<evidence type="ECO:0000313" key="7">
    <source>
        <dbReference type="EMBL" id="KAJ7322165.1"/>
    </source>
</evidence>
<evidence type="ECO:0000256" key="4">
    <source>
        <dbReference type="ARBA" id="ARBA00022980"/>
    </source>
</evidence>
<dbReference type="Proteomes" id="UP001142489">
    <property type="component" value="Unassembled WGS sequence"/>
</dbReference>
<dbReference type="EMBL" id="JAPFRF010000009">
    <property type="protein sequence ID" value="KAJ7322165.1"/>
    <property type="molecule type" value="Genomic_DNA"/>
</dbReference>
<keyword evidence="5" id="KW-0496">Mitochondrion</keyword>
<evidence type="ECO:0000256" key="2">
    <source>
        <dbReference type="ARBA" id="ARBA00010761"/>
    </source>
</evidence>
<evidence type="ECO:0000256" key="3">
    <source>
        <dbReference type="ARBA" id="ARBA00022946"/>
    </source>
</evidence>
<evidence type="ECO:0000256" key="6">
    <source>
        <dbReference type="ARBA" id="ARBA00023274"/>
    </source>
</evidence>
<dbReference type="GO" id="GO:1990904">
    <property type="term" value="C:ribonucleoprotein complex"/>
    <property type="evidence" value="ECO:0007669"/>
    <property type="project" value="UniProtKB-KW"/>
</dbReference>
<evidence type="ECO:0000256" key="5">
    <source>
        <dbReference type="ARBA" id="ARBA00023128"/>
    </source>
</evidence>
<evidence type="ECO:0000313" key="8">
    <source>
        <dbReference type="Proteomes" id="UP001142489"/>
    </source>
</evidence>
<proteinExistence type="inferred from homology"/>
<organism evidence="7 8">
    <name type="scientific">Phrynocephalus forsythii</name>
    <dbReference type="NCBI Taxonomy" id="171643"/>
    <lineage>
        <taxon>Eukaryota</taxon>
        <taxon>Metazoa</taxon>
        <taxon>Chordata</taxon>
        <taxon>Craniata</taxon>
        <taxon>Vertebrata</taxon>
        <taxon>Euteleostomi</taxon>
        <taxon>Lepidosauria</taxon>
        <taxon>Squamata</taxon>
        <taxon>Bifurcata</taxon>
        <taxon>Unidentata</taxon>
        <taxon>Episquamata</taxon>
        <taxon>Toxicofera</taxon>
        <taxon>Iguania</taxon>
        <taxon>Acrodonta</taxon>
        <taxon>Agamidae</taxon>
        <taxon>Agaminae</taxon>
        <taxon>Phrynocephalus</taxon>
    </lineage>
</organism>
<dbReference type="GO" id="GO:0005739">
    <property type="term" value="C:mitochondrion"/>
    <property type="evidence" value="ECO:0007669"/>
    <property type="project" value="UniProtKB-SubCell"/>
</dbReference>
<dbReference type="InterPro" id="IPR026146">
    <property type="entry name" value="Ribosomal_uS3m"/>
</dbReference>
<reference evidence="7" key="1">
    <citation type="journal article" date="2023" name="DNA Res.">
        <title>Chromosome-level genome assembly of Phrynocephalus forsythii using third-generation DNA sequencing and Hi-C analysis.</title>
        <authorList>
            <person name="Qi Y."/>
            <person name="Zhao W."/>
            <person name="Zhao Y."/>
            <person name="Niu C."/>
            <person name="Cao S."/>
            <person name="Zhang Y."/>
        </authorList>
    </citation>
    <scope>NUCLEOTIDE SEQUENCE</scope>
    <source>
        <tissue evidence="7">Muscle</tissue>
    </source>
</reference>